<proteinExistence type="predicted"/>
<dbReference type="STRING" id="1817722.A2703_03910"/>
<gene>
    <name evidence="2" type="ORF">A2703_03910</name>
</gene>
<evidence type="ECO:0000313" key="2">
    <source>
        <dbReference type="EMBL" id="OGD71620.1"/>
    </source>
</evidence>
<reference evidence="2 3" key="1">
    <citation type="journal article" date="2016" name="Nat. Commun.">
        <title>Thousands of microbial genomes shed light on interconnected biogeochemical processes in an aquifer system.</title>
        <authorList>
            <person name="Anantharaman K."/>
            <person name="Brown C.T."/>
            <person name="Hug L.A."/>
            <person name="Sharon I."/>
            <person name="Castelle C.J."/>
            <person name="Probst A.J."/>
            <person name="Thomas B.C."/>
            <person name="Singh A."/>
            <person name="Wilkins M.J."/>
            <person name="Karaoz U."/>
            <person name="Brodie E.L."/>
            <person name="Williams K.H."/>
            <person name="Hubbard S.S."/>
            <person name="Banfield J.F."/>
        </authorList>
    </citation>
    <scope>NUCLEOTIDE SEQUENCE [LARGE SCALE GENOMIC DNA]</scope>
</reference>
<evidence type="ECO:0000259" key="1">
    <source>
        <dbReference type="Pfam" id="PF13482"/>
    </source>
</evidence>
<dbReference type="SUPFAM" id="SSF53098">
    <property type="entry name" value="Ribonuclease H-like"/>
    <property type="match status" value="1"/>
</dbReference>
<dbReference type="Pfam" id="PF13482">
    <property type="entry name" value="RNase_H_2"/>
    <property type="match status" value="1"/>
</dbReference>
<dbReference type="InterPro" id="IPR036397">
    <property type="entry name" value="RNaseH_sf"/>
</dbReference>
<dbReference type="GO" id="GO:0003676">
    <property type="term" value="F:nucleic acid binding"/>
    <property type="evidence" value="ECO:0007669"/>
    <property type="project" value="InterPro"/>
</dbReference>
<protein>
    <recommendedName>
        <fullName evidence="1">YprB ribonuclease H-like domain-containing protein</fullName>
    </recommendedName>
</protein>
<dbReference type="InterPro" id="IPR012337">
    <property type="entry name" value="RNaseH-like_sf"/>
</dbReference>
<dbReference type="InterPro" id="IPR038720">
    <property type="entry name" value="YprB_RNase_H-like_dom"/>
</dbReference>
<dbReference type="EMBL" id="MFAG01000027">
    <property type="protein sequence ID" value="OGD71620.1"/>
    <property type="molecule type" value="Genomic_DNA"/>
</dbReference>
<dbReference type="Gene3D" id="3.30.420.10">
    <property type="entry name" value="Ribonuclease H-like superfamily/Ribonuclease H"/>
    <property type="match status" value="1"/>
</dbReference>
<sequence length="213" mass="24229">MIEVIFDIETMSLFGDNGATAPEHLGVSVVSAYRREMDSLGNEIRGKMKSFWDNSAKNTDGGEFGFEGLWEMFGEADRIIGFNSLGFDVPALAPTFAPRNLFGLPHFDILDKVRNVLGHRLSLDAIAKETLGYTKIDDGLNAVRYWKSQDPESMSKLRRYCEMDVVVTTDVYKYAVKNGKLKYKDKWNEVREVGVDFSYPKVKEEPELQMNLF</sequence>
<dbReference type="AlphaFoldDB" id="A0A1F5EW86"/>
<accession>A0A1F5EW86</accession>
<organism evidence="2 3">
    <name type="scientific">Candidatus Collierbacteria bacterium RIFCSPHIGHO2_01_FULL_50_25</name>
    <dbReference type="NCBI Taxonomy" id="1817722"/>
    <lineage>
        <taxon>Bacteria</taxon>
        <taxon>Candidatus Collieribacteriota</taxon>
    </lineage>
</organism>
<name>A0A1F5EW86_9BACT</name>
<dbReference type="Proteomes" id="UP000177979">
    <property type="component" value="Unassembled WGS sequence"/>
</dbReference>
<comment type="caution">
    <text evidence="2">The sequence shown here is derived from an EMBL/GenBank/DDBJ whole genome shotgun (WGS) entry which is preliminary data.</text>
</comment>
<evidence type="ECO:0000313" key="3">
    <source>
        <dbReference type="Proteomes" id="UP000177979"/>
    </source>
</evidence>
<feature type="domain" description="YprB ribonuclease H-like" evidence="1">
    <location>
        <begin position="5"/>
        <end position="175"/>
    </location>
</feature>